<dbReference type="AlphaFoldDB" id="A0A291P651"/>
<name>A0A291P651_9GAMM</name>
<evidence type="ECO:0008006" key="4">
    <source>
        <dbReference type="Google" id="ProtNLM"/>
    </source>
</evidence>
<dbReference type="EMBL" id="CP021435">
    <property type="protein sequence ID" value="ATJ82383.1"/>
    <property type="molecule type" value="Genomic_DNA"/>
</dbReference>
<evidence type="ECO:0000313" key="2">
    <source>
        <dbReference type="EMBL" id="ATJ82383.1"/>
    </source>
</evidence>
<dbReference type="KEGG" id="hbe:BEI_1396"/>
<feature type="region of interest" description="Disordered" evidence="1">
    <location>
        <begin position="41"/>
        <end position="69"/>
    </location>
</feature>
<organism evidence="2 3">
    <name type="scientific">Halomonas beimenensis</name>
    <dbReference type="NCBI Taxonomy" id="475662"/>
    <lineage>
        <taxon>Bacteria</taxon>
        <taxon>Pseudomonadati</taxon>
        <taxon>Pseudomonadota</taxon>
        <taxon>Gammaproteobacteria</taxon>
        <taxon>Oceanospirillales</taxon>
        <taxon>Halomonadaceae</taxon>
        <taxon>Halomonas</taxon>
    </lineage>
</organism>
<reference evidence="2 3" key="1">
    <citation type="journal article" date="2017" name="Sci. Rep.">
        <title>Revealing the Saline Adaptation Strategies of the Halophilic Bacterium Halomonas beimenensis through High-throughput Omics and Transposon Mutagenesis Approaches.</title>
        <authorList>
            <person name="Chen Y.H."/>
            <person name="Lin S.S."/>
            <person name="Shyu Y.T."/>
        </authorList>
    </citation>
    <scope>NUCLEOTIDE SEQUENCE [LARGE SCALE GENOMIC DNA]</scope>
    <source>
        <strain evidence="2 3">NTU-111</strain>
    </source>
</reference>
<dbReference type="GO" id="GO:0015035">
    <property type="term" value="F:protein-disulfide reductase activity"/>
    <property type="evidence" value="ECO:0007669"/>
    <property type="project" value="InterPro"/>
</dbReference>
<dbReference type="Proteomes" id="UP000219993">
    <property type="component" value="Chromosome"/>
</dbReference>
<proteinExistence type="predicted"/>
<sequence>MLEDAPPLVPEEIRQLGLLIADRRAGAFRLEIAVIAPLEDDAPVDEPETQAPASEIDGRPGTPQAAPPSEHRLRLVYDGDCPMCRRYVRWQRIRRDVGELELIDGRRESEARRELSARGIDLDQGFALQVGYRWYHGGEALHRLALLGTRSGVFNRLMYRLFASPRHAARLYPWLRACRNGLLRLMGVAPIGNLHGKRPQRRGQE</sequence>
<evidence type="ECO:0000313" key="3">
    <source>
        <dbReference type="Proteomes" id="UP000219993"/>
    </source>
</evidence>
<accession>A0A291P651</accession>
<dbReference type="Pfam" id="PF04134">
    <property type="entry name" value="DCC1-like"/>
    <property type="match status" value="1"/>
</dbReference>
<keyword evidence="3" id="KW-1185">Reference proteome</keyword>
<gene>
    <name evidence="2" type="ORF">BEI_1396</name>
</gene>
<evidence type="ECO:0000256" key="1">
    <source>
        <dbReference type="SAM" id="MobiDB-lite"/>
    </source>
</evidence>
<dbReference type="InterPro" id="IPR007263">
    <property type="entry name" value="DCC1-like"/>
</dbReference>
<protein>
    <recommendedName>
        <fullName evidence="4">DUF393 domain-containing protein</fullName>
    </recommendedName>
</protein>